<dbReference type="RefSeq" id="WP_119931019.1">
    <property type="nucleotide sequence ID" value="NZ_QZEY01000022.1"/>
</dbReference>
<feature type="chain" id="PRO_5017475522" evidence="4">
    <location>
        <begin position="24"/>
        <end position="77"/>
    </location>
</feature>
<keyword evidence="7" id="KW-1185">Reference proteome</keyword>
<dbReference type="EMBL" id="QZEY01000022">
    <property type="protein sequence ID" value="RJL22563.1"/>
    <property type="molecule type" value="Genomic_DNA"/>
</dbReference>
<dbReference type="Pfam" id="PF03777">
    <property type="entry name" value="ChpA-C"/>
    <property type="match status" value="1"/>
</dbReference>
<evidence type="ECO:0000256" key="2">
    <source>
        <dbReference type="ARBA" id="ARBA00022889"/>
    </source>
</evidence>
<evidence type="ECO:0000313" key="7">
    <source>
        <dbReference type="Proteomes" id="UP000265768"/>
    </source>
</evidence>
<dbReference type="GO" id="GO:0007155">
    <property type="term" value="P:cell adhesion"/>
    <property type="evidence" value="ECO:0007669"/>
    <property type="project" value="UniProtKB-KW"/>
</dbReference>
<keyword evidence="4" id="KW-0732">Signal</keyword>
<evidence type="ECO:0000256" key="3">
    <source>
        <dbReference type="ARBA" id="ARBA00023087"/>
    </source>
</evidence>
<organism evidence="6 7">
    <name type="scientific">Bailinhaonella thermotolerans</name>
    <dbReference type="NCBI Taxonomy" id="1070861"/>
    <lineage>
        <taxon>Bacteria</taxon>
        <taxon>Bacillati</taxon>
        <taxon>Actinomycetota</taxon>
        <taxon>Actinomycetes</taxon>
        <taxon>Streptosporangiales</taxon>
        <taxon>Streptosporangiaceae</taxon>
        <taxon>Bailinhaonella</taxon>
    </lineage>
</organism>
<keyword evidence="2" id="KW-0130">Cell adhesion</keyword>
<sequence length="77" mass="7631">MLKKLTLALAAGGLMILAAPANADITSGTNSLLGGNQILNDAVNVPVNVCGNSVAVFGQATAGCKGGAHVDTDDDRH</sequence>
<dbReference type="InterPro" id="IPR005528">
    <property type="entry name" value="ChpA-H"/>
</dbReference>
<proteinExistence type="predicted"/>
<accession>A0A3A4AMT9</accession>
<keyword evidence="1" id="KW-0964">Secreted</keyword>
<evidence type="ECO:0000256" key="4">
    <source>
        <dbReference type="SAM" id="SignalP"/>
    </source>
</evidence>
<dbReference type="Proteomes" id="UP000265768">
    <property type="component" value="Unassembled WGS sequence"/>
</dbReference>
<name>A0A3A4AMT9_9ACTN</name>
<feature type="signal peptide" evidence="4">
    <location>
        <begin position="1"/>
        <end position="23"/>
    </location>
</feature>
<gene>
    <name evidence="6" type="ORF">D5H75_35715</name>
</gene>
<keyword evidence="3" id="KW-0034">Amyloid</keyword>
<evidence type="ECO:0000256" key="1">
    <source>
        <dbReference type="ARBA" id="ARBA00022512"/>
    </source>
</evidence>
<feature type="domain" description="Chaplin" evidence="5">
    <location>
        <begin position="27"/>
        <end position="60"/>
    </location>
</feature>
<dbReference type="OrthoDB" id="3544424at2"/>
<evidence type="ECO:0000259" key="5">
    <source>
        <dbReference type="Pfam" id="PF03777"/>
    </source>
</evidence>
<reference evidence="6 7" key="1">
    <citation type="submission" date="2018-09" db="EMBL/GenBank/DDBJ databases">
        <title>YIM 75507 draft genome.</title>
        <authorList>
            <person name="Tang S."/>
            <person name="Feng Y."/>
        </authorList>
    </citation>
    <scope>NUCLEOTIDE SEQUENCE [LARGE SCALE GENOMIC DNA]</scope>
    <source>
        <strain evidence="6 7">YIM 75507</strain>
    </source>
</reference>
<protein>
    <submittedName>
        <fullName evidence="6">DUF320 domain-containing protein</fullName>
    </submittedName>
</protein>
<dbReference type="AlphaFoldDB" id="A0A3A4AMT9"/>
<evidence type="ECO:0000313" key="6">
    <source>
        <dbReference type="EMBL" id="RJL22563.1"/>
    </source>
</evidence>
<comment type="caution">
    <text evidence="6">The sequence shown here is derived from an EMBL/GenBank/DDBJ whole genome shotgun (WGS) entry which is preliminary data.</text>
</comment>
<keyword evidence="1" id="KW-0134">Cell wall</keyword>